<feature type="domain" description="4'-phosphopantetheinyl transferase" evidence="2">
    <location>
        <begin position="95"/>
        <end position="199"/>
    </location>
</feature>
<dbReference type="InterPro" id="IPR037143">
    <property type="entry name" value="4-PPantetheinyl_Trfase_dom_sf"/>
</dbReference>
<protein>
    <recommendedName>
        <fullName evidence="2">4'-phosphopantetheinyl transferase domain-containing protein</fullName>
    </recommendedName>
</protein>
<organism evidence="3 4">
    <name type="scientific">Riemerella anatipestifer</name>
    <name type="common">Moraxella anatipestifer</name>
    <dbReference type="NCBI Taxonomy" id="34085"/>
    <lineage>
        <taxon>Bacteria</taxon>
        <taxon>Pseudomonadati</taxon>
        <taxon>Bacteroidota</taxon>
        <taxon>Flavobacteriia</taxon>
        <taxon>Flavobacteriales</taxon>
        <taxon>Weeksellaceae</taxon>
        <taxon>Riemerella</taxon>
    </lineage>
</organism>
<proteinExistence type="predicted"/>
<dbReference type="EMBL" id="CP011859">
    <property type="protein sequence ID" value="AQY21239.1"/>
    <property type="molecule type" value="Genomic_DNA"/>
</dbReference>
<dbReference type="AlphaFoldDB" id="A0A1S7DQ56"/>
<dbReference type="Pfam" id="PF01648">
    <property type="entry name" value="ACPS"/>
    <property type="match status" value="1"/>
</dbReference>
<name>A0A1S7DQ56_RIEAN</name>
<evidence type="ECO:0000313" key="4">
    <source>
        <dbReference type="Proteomes" id="UP000189883"/>
    </source>
</evidence>
<accession>A0A1S7DQ56</accession>
<keyword evidence="1" id="KW-0808">Transferase</keyword>
<dbReference type="Proteomes" id="UP000189883">
    <property type="component" value="Chromosome"/>
</dbReference>
<evidence type="ECO:0000259" key="2">
    <source>
        <dbReference type="Pfam" id="PF01648"/>
    </source>
</evidence>
<dbReference type="RefSeq" id="WP_079206447.1">
    <property type="nucleotide sequence ID" value="NZ_CP011859.1"/>
</dbReference>
<evidence type="ECO:0000256" key="1">
    <source>
        <dbReference type="ARBA" id="ARBA00022679"/>
    </source>
</evidence>
<dbReference type="GO" id="GO:0008897">
    <property type="term" value="F:holo-[acyl-carrier-protein] synthase activity"/>
    <property type="evidence" value="ECO:0007669"/>
    <property type="project" value="InterPro"/>
</dbReference>
<dbReference type="InterPro" id="IPR008278">
    <property type="entry name" value="4-PPantetheinyl_Trfase_dom"/>
</dbReference>
<dbReference type="GO" id="GO:0000287">
    <property type="term" value="F:magnesium ion binding"/>
    <property type="evidence" value="ECO:0007669"/>
    <property type="project" value="InterPro"/>
</dbReference>
<dbReference type="SUPFAM" id="SSF56214">
    <property type="entry name" value="4'-phosphopantetheinyl transferase"/>
    <property type="match status" value="1"/>
</dbReference>
<evidence type="ECO:0000313" key="3">
    <source>
        <dbReference type="EMBL" id="AQY21239.1"/>
    </source>
</evidence>
<reference evidence="3 4" key="1">
    <citation type="submission" date="2015-06" db="EMBL/GenBank/DDBJ databases">
        <title>R. anatipestifer strain HXb2 is the most virulent strain so far, and the genome sequence would help us uncover the pathogenesis.</title>
        <authorList>
            <person name="Hu Q."/>
            <person name="Qi J."/>
            <person name="Bo H."/>
            <person name="Liu G."/>
            <person name="Tao M."/>
            <person name="Ding Y."/>
            <person name="Xue Y."/>
        </authorList>
    </citation>
    <scope>NUCLEOTIDE SEQUENCE [LARGE SCALE GENOMIC DNA]</scope>
    <source>
        <strain evidence="3 4">HXb2</strain>
    </source>
</reference>
<sequence>MPLYKEFSTKEIAILVWKHDEQKEVWHEEIDTQSKISIKKQYERLMVRKMLNSALPLHQLFYLEDGTPYLEPSSAFISISHSYPYAVLAIAPRKIGVDIEKKSDKLVRLKEKILYPSEKLWVSSQDEESYLTALWTIKESLYKIHSAKYWSFREHYEVLPFSLDNLSSVECKVLNSLTGNADTYRAKLEIIGEDYYLAVVEEM</sequence>
<gene>
    <name evidence="3" type="ORF">AB406_0276</name>
</gene>
<dbReference type="Gene3D" id="3.90.470.20">
    <property type="entry name" value="4'-phosphopantetheinyl transferase domain"/>
    <property type="match status" value="1"/>
</dbReference>